<protein>
    <submittedName>
        <fullName evidence="2">Uncharacterized protein</fullName>
    </submittedName>
</protein>
<proteinExistence type="predicted"/>
<evidence type="ECO:0000313" key="1">
    <source>
        <dbReference type="EMBL" id="KAF5758812.1"/>
    </source>
</evidence>
<name>A0A251RXJ5_HELAN</name>
<evidence type="ECO:0000313" key="2">
    <source>
        <dbReference type="EMBL" id="OTF91084.1"/>
    </source>
</evidence>
<reference evidence="1 3" key="1">
    <citation type="journal article" date="2017" name="Nature">
        <title>The sunflower genome provides insights into oil metabolism, flowering and Asterid evolution.</title>
        <authorList>
            <person name="Badouin H."/>
            <person name="Gouzy J."/>
            <person name="Grassa C.J."/>
            <person name="Murat F."/>
            <person name="Staton S.E."/>
            <person name="Cottret L."/>
            <person name="Lelandais-Briere C."/>
            <person name="Owens G.L."/>
            <person name="Carrere S."/>
            <person name="Mayjonade B."/>
            <person name="Legrand L."/>
            <person name="Gill N."/>
            <person name="Kane N.C."/>
            <person name="Bowers J.E."/>
            <person name="Hubner S."/>
            <person name="Bellec A."/>
            <person name="Berard A."/>
            <person name="Berges H."/>
            <person name="Blanchet N."/>
            <person name="Boniface M.C."/>
            <person name="Brunel D."/>
            <person name="Catrice O."/>
            <person name="Chaidir N."/>
            <person name="Claudel C."/>
            <person name="Donnadieu C."/>
            <person name="Faraut T."/>
            <person name="Fievet G."/>
            <person name="Helmstetter N."/>
            <person name="King M."/>
            <person name="Knapp S.J."/>
            <person name="Lai Z."/>
            <person name="Le Paslier M.C."/>
            <person name="Lippi Y."/>
            <person name="Lorenzon L."/>
            <person name="Mandel J.R."/>
            <person name="Marage G."/>
            <person name="Marchand G."/>
            <person name="Marquand E."/>
            <person name="Bret-Mestries E."/>
            <person name="Morien E."/>
            <person name="Nambeesan S."/>
            <person name="Nguyen T."/>
            <person name="Pegot-Espagnet P."/>
            <person name="Pouilly N."/>
            <person name="Raftis F."/>
            <person name="Sallet E."/>
            <person name="Schiex T."/>
            <person name="Thomas J."/>
            <person name="Vandecasteele C."/>
            <person name="Vares D."/>
            <person name="Vear F."/>
            <person name="Vautrin S."/>
            <person name="Crespi M."/>
            <person name="Mangin B."/>
            <person name="Burke J.M."/>
            <person name="Salse J."/>
            <person name="Munos S."/>
            <person name="Vincourt P."/>
            <person name="Rieseberg L.H."/>
            <person name="Langlade N.B."/>
        </authorList>
    </citation>
    <scope>NUCLEOTIDE SEQUENCE [LARGE SCALE GENOMIC DNA]</scope>
    <source>
        <strain evidence="3">cv. SF193</strain>
        <tissue evidence="1">Leaves</tissue>
    </source>
</reference>
<keyword evidence="3" id="KW-1185">Reference proteome</keyword>
<dbReference type="InParanoid" id="A0A251RXJ5"/>
<reference evidence="1" key="3">
    <citation type="submission" date="2020-06" db="EMBL/GenBank/DDBJ databases">
        <title>Helianthus annuus Genome sequencing and assembly Release 2.</title>
        <authorList>
            <person name="Gouzy J."/>
            <person name="Langlade N."/>
            <person name="Munos S."/>
        </authorList>
    </citation>
    <scope>NUCLEOTIDE SEQUENCE</scope>
    <source>
        <tissue evidence="1">Leaves</tissue>
    </source>
</reference>
<reference evidence="2" key="2">
    <citation type="submission" date="2017-02" db="EMBL/GenBank/DDBJ databases">
        <title>Sunflower complete genome.</title>
        <authorList>
            <person name="Langlade N."/>
            <person name="Munos S."/>
        </authorList>
    </citation>
    <scope>NUCLEOTIDE SEQUENCE [LARGE SCALE GENOMIC DNA]</scope>
    <source>
        <tissue evidence="2">Leaves</tissue>
    </source>
</reference>
<dbReference type="EMBL" id="CM007905">
    <property type="protein sequence ID" value="OTF91084.1"/>
    <property type="molecule type" value="Genomic_DNA"/>
</dbReference>
<gene>
    <name evidence="2" type="ORF">HannXRQ_Chr16g0506871</name>
    <name evidence="1" type="ORF">HanXRQr2_Chr16g0733731</name>
</gene>
<dbReference type="EMBL" id="MNCJ02000331">
    <property type="protein sequence ID" value="KAF5758812.1"/>
    <property type="molecule type" value="Genomic_DNA"/>
</dbReference>
<evidence type="ECO:0000313" key="3">
    <source>
        <dbReference type="Proteomes" id="UP000215914"/>
    </source>
</evidence>
<dbReference type="AlphaFoldDB" id="A0A251RXJ5"/>
<sequence>MKYGKKDLDSYTNKGSNKVIRSFASLLIVEKVLFKVLGVLSKKFYKLGILCSKRWHI</sequence>
<accession>A0A251RXJ5</accession>
<organism evidence="2 3">
    <name type="scientific">Helianthus annuus</name>
    <name type="common">Common sunflower</name>
    <dbReference type="NCBI Taxonomy" id="4232"/>
    <lineage>
        <taxon>Eukaryota</taxon>
        <taxon>Viridiplantae</taxon>
        <taxon>Streptophyta</taxon>
        <taxon>Embryophyta</taxon>
        <taxon>Tracheophyta</taxon>
        <taxon>Spermatophyta</taxon>
        <taxon>Magnoliopsida</taxon>
        <taxon>eudicotyledons</taxon>
        <taxon>Gunneridae</taxon>
        <taxon>Pentapetalae</taxon>
        <taxon>asterids</taxon>
        <taxon>campanulids</taxon>
        <taxon>Asterales</taxon>
        <taxon>Asteraceae</taxon>
        <taxon>Asteroideae</taxon>
        <taxon>Heliantheae alliance</taxon>
        <taxon>Heliantheae</taxon>
        <taxon>Helianthus</taxon>
    </lineage>
</organism>
<dbReference type="Proteomes" id="UP000215914">
    <property type="component" value="Chromosome 16"/>
</dbReference>
<dbReference type="Gramene" id="mRNA:HanXRQr2_Chr16g0733731">
    <property type="protein sequence ID" value="mRNA:HanXRQr2_Chr16g0733731"/>
    <property type="gene ID" value="HanXRQr2_Chr16g0733731"/>
</dbReference>